<organism evidence="1 2">
    <name type="scientific">Caerostris extrusa</name>
    <name type="common">Bark spider</name>
    <name type="synonym">Caerostris bankana</name>
    <dbReference type="NCBI Taxonomy" id="172846"/>
    <lineage>
        <taxon>Eukaryota</taxon>
        <taxon>Metazoa</taxon>
        <taxon>Ecdysozoa</taxon>
        <taxon>Arthropoda</taxon>
        <taxon>Chelicerata</taxon>
        <taxon>Arachnida</taxon>
        <taxon>Araneae</taxon>
        <taxon>Araneomorphae</taxon>
        <taxon>Entelegynae</taxon>
        <taxon>Araneoidea</taxon>
        <taxon>Araneidae</taxon>
        <taxon>Caerostris</taxon>
    </lineage>
</organism>
<sequence length="128" mass="13549">MAVSLLAAPIASGCFLGAIAPKSPPPTISEGEDFIDPFFFSTLSFQNGTIESYHSHVSLDSTTRFSLSIDWHPNGSSMAGSLLAALYFHQVLLGAIALKSPPPTISEGEDFIAVSYEPVQSKDESSPS</sequence>
<comment type="caution">
    <text evidence="1">The sequence shown here is derived from an EMBL/GenBank/DDBJ whole genome shotgun (WGS) entry which is preliminary data.</text>
</comment>
<dbReference type="Proteomes" id="UP001054945">
    <property type="component" value="Unassembled WGS sequence"/>
</dbReference>
<gene>
    <name evidence="1" type="ORF">CEXT_776511</name>
</gene>
<name>A0AAV4TRA0_CAEEX</name>
<dbReference type="AlphaFoldDB" id="A0AAV4TRA0"/>
<evidence type="ECO:0000313" key="1">
    <source>
        <dbReference type="EMBL" id="GIY47842.1"/>
    </source>
</evidence>
<protein>
    <submittedName>
        <fullName evidence="1">Uncharacterized protein</fullName>
    </submittedName>
</protein>
<keyword evidence="2" id="KW-1185">Reference proteome</keyword>
<evidence type="ECO:0000313" key="2">
    <source>
        <dbReference type="Proteomes" id="UP001054945"/>
    </source>
</evidence>
<dbReference type="EMBL" id="BPLR01011635">
    <property type="protein sequence ID" value="GIY47842.1"/>
    <property type="molecule type" value="Genomic_DNA"/>
</dbReference>
<proteinExistence type="predicted"/>
<reference evidence="1 2" key="1">
    <citation type="submission" date="2021-06" db="EMBL/GenBank/DDBJ databases">
        <title>Caerostris extrusa draft genome.</title>
        <authorList>
            <person name="Kono N."/>
            <person name="Arakawa K."/>
        </authorList>
    </citation>
    <scope>NUCLEOTIDE SEQUENCE [LARGE SCALE GENOMIC DNA]</scope>
</reference>
<accession>A0AAV4TRA0</accession>